<dbReference type="PANTHER" id="PTHR48104">
    <property type="entry name" value="METACASPASE-4"/>
    <property type="match status" value="1"/>
</dbReference>
<evidence type="ECO:0000259" key="3">
    <source>
        <dbReference type="Pfam" id="PF00656"/>
    </source>
</evidence>
<feature type="region of interest" description="Disordered" evidence="2">
    <location>
        <begin position="303"/>
        <end position="325"/>
    </location>
</feature>
<dbReference type="AlphaFoldDB" id="A0AAD7DLK0"/>
<organism evidence="4 5">
    <name type="scientific">Mycena rosella</name>
    <name type="common">Pink bonnet</name>
    <name type="synonym">Agaricus rosellus</name>
    <dbReference type="NCBI Taxonomy" id="1033263"/>
    <lineage>
        <taxon>Eukaryota</taxon>
        <taxon>Fungi</taxon>
        <taxon>Dikarya</taxon>
        <taxon>Basidiomycota</taxon>
        <taxon>Agaricomycotina</taxon>
        <taxon>Agaricomycetes</taxon>
        <taxon>Agaricomycetidae</taxon>
        <taxon>Agaricales</taxon>
        <taxon>Marasmiineae</taxon>
        <taxon>Mycenaceae</taxon>
        <taxon>Mycena</taxon>
    </lineage>
</organism>
<reference evidence="4" key="1">
    <citation type="submission" date="2023-03" db="EMBL/GenBank/DDBJ databases">
        <title>Massive genome expansion in bonnet fungi (Mycena s.s.) driven by repeated elements and novel gene families across ecological guilds.</title>
        <authorList>
            <consortium name="Lawrence Berkeley National Laboratory"/>
            <person name="Harder C.B."/>
            <person name="Miyauchi S."/>
            <person name="Viragh M."/>
            <person name="Kuo A."/>
            <person name="Thoen E."/>
            <person name="Andreopoulos B."/>
            <person name="Lu D."/>
            <person name="Skrede I."/>
            <person name="Drula E."/>
            <person name="Henrissat B."/>
            <person name="Morin E."/>
            <person name="Kohler A."/>
            <person name="Barry K."/>
            <person name="LaButti K."/>
            <person name="Morin E."/>
            <person name="Salamov A."/>
            <person name="Lipzen A."/>
            <person name="Mereny Z."/>
            <person name="Hegedus B."/>
            <person name="Baldrian P."/>
            <person name="Stursova M."/>
            <person name="Weitz H."/>
            <person name="Taylor A."/>
            <person name="Grigoriev I.V."/>
            <person name="Nagy L.G."/>
            <person name="Martin F."/>
            <person name="Kauserud H."/>
        </authorList>
    </citation>
    <scope>NUCLEOTIDE SEQUENCE</scope>
    <source>
        <strain evidence="4">CBHHK067</strain>
    </source>
</reference>
<evidence type="ECO:0000256" key="1">
    <source>
        <dbReference type="ARBA" id="ARBA00009005"/>
    </source>
</evidence>
<comment type="caution">
    <text evidence="4">The sequence shown here is derived from an EMBL/GenBank/DDBJ whole genome shotgun (WGS) entry which is preliminary data.</text>
</comment>
<keyword evidence="5" id="KW-1185">Reference proteome</keyword>
<dbReference type="GO" id="GO:0005737">
    <property type="term" value="C:cytoplasm"/>
    <property type="evidence" value="ECO:0007669"/>
    <property type="project" value="TreeGrafter"/>
</dbReference>
<feature type="domain" description="Peptidase C14 caspase" evidence="3">
    <location>
        <begin position="11"/>
        <end position="266"/>
    </location>
</feature>
<dbReference type="Pfam" id="PF00656">
    <property type="entry name" value="Peptidase_C14"/>
    <property type="match status" value="1"/>
</dbReference>
<proteinExistence type="inferred from homology"/>
<dbReference type="GO" id="GO:0006508">
    <property type="term" value="P:proteolysis"/>
    <property type="evidence" value="ECO:0007669"/>
    <property type="project" value="InterPro"/>
</dbReference>
<accession>A0AAD7DLK0</accession>
<dbReference type="Proteomes" id="UP001221757">
    <property type="component" value="Unassembled WGS sequence"/>
</dbReference>
<sequence>MAASSDKDSIFALIIGINDYWSDDFIPLQGAVNDARAFYQFLVDPSKECGLQVPASNIVLLENKDATRANILATFKSHLLENPDIPDHGQTSMVLFYAGHGTRLKMPENEGTFDGKVEALCPVDERTKDTTGKYEYVHAIPDYILGWLLSELAETKGPNITVIFDSCYAGGMVRLAGRPRNVSSMSLHVPLDLDSHLWKDKTTTAQSYSIWAPAATSHVLLAACREDETAQEIRYTDTSVHGRFTEELLYQLRRATLTNTTYTDLLDLIPAWSEQHPHCAGARKNRLVFDRKHPETGVRSMPLMARKEPAPQMEPAPQQPSSRENQEILAESFRVAMGSVEGVVPGTEFDAYEGGAFVATLVARSVQMSHSILVEKDNKPIELNALRVSVSDWKSHDMILRVYTPDEFPHTSDLFPTHVPRYEQRRKYVQATSPEKAGIVIRSGGKADDIVIERLTSTILEVQRETRFSLQGNPARLPDVLSGIAHFNYFLKQHNGSAPLQGFSLEMHRLLGEYPARKKDTTVGHHGNMVENDEARWISQGSDKYGFTIRNESAEDLYPYLFYFDPNKYTIAPWYLPPGNNQRPPLRRGGGIVTLGMGGERAFQFRLPEGEASSSGFLKLFVTTEYLDLEWIRQKKSPFDPEFRPVNRMDMIQEEVTEVPKWDALHVLLTMTLDPKSIRTNGDTNGNA</sequence>
<dbReference type="EMBL" id="JARKIE010000041">
    <property type="protein sequence ID" value="KAJ7694620.1"/>
    <property type="molecule type" value="Genomic_DNA"/>
</dbReference>
<evidence type="ECO:0000313" key="5">
    <source>
        <dbReference type="Proteomes" id="UP001221757"/>
    </source>
</evidence>
<dbReference type="InterPro" id="IPR050452">
    <property type="entry name" value="Metacaspase"/>
</dbReference>
<gene>
    <name evidence="4" type="ORF">B0H17DRAFT_461632</name>
</gene>
<evidence type="ECO:0000313" key="4">
    <source>
        <dbReference type="EMBL" id="KAJ7694620.1"/>
    </source>
</evidence>
<evidence type="ECO:0000256" key="2">
    <source>
        <dbReference type="SAM" id="MobiDB-lite"/>
    </source>
</evidence>
<dbReference type="Gene3D" id="3.40.50.1460">
    <property type="match status" value="1"/>
</dbReference>
<name>A0AAD7DLK0_MYCRO</name>
<dbReference type="PANTHER" id="PTHR48104:SF30">
    <property type="entry name" value="METACASPASE-1"/>
    <property type="match status" value="1"/>
</dbReference>
<dbReference type="GO" id="GO:0004197">
    <property type="term" value="F:cysteine-type endopeptidase activity"/>
    <property type="evidence" value="ECO:0007669"/>
    <property type="project" value="InterPro"/>
</dbReference>
<protein>
    <submittedName>
        <fullName evidence="4">Caspase domain-containing protein</fullName>
    </submittedName>
</protein>
<comment type="similarity">
    <text evidence="1">Belongs to the peptidase C14B family.</text>
</comment>
<dbReference type="InterPro" id="IPR011600">
    <property type="entry name" value="Pept_C14_caspase"/>
</dbReference>